<protein>
    <submittedName>
        <fullName evidence="2 3">Uncharacterized protein</fullName>
    </submittedName>
</protein>
<dbReference type="Gramene" id="KQJ89168">
    <property type="protein sequence ID" value="KQJ89168"/>
    <property type="gene ID" value="BRADI_4g23920v3"/>
</dbReference>
<reference evidence="2 3" key="1">
    <citation type="journal article" date="2010" name="Nature">
        <title>Genome sequencing and analysis of the model grass Brachypodium distachyon.</title>
        <authorList>
            <consortium name="International Brachypodium Initiative"/>
        </authorList>
    </citation>
    <scope>NUCLEOTIDE SEQUENCE [LARGE SCALE GENOMIC DNA]</scope>
    <source>
        <strain evidence="2 3">Bd21</strain>
    </source>
</reference>
<proteinExistence type="predicted"/>
<organism evidence="3">
    <name type="scientific">Brachypodium distachyon</name>
    <name type="common">Purple false brome</name>
    <name type="synonym">Trachynia distachya</name>
    <dbReference type="NCBI Taxonomy" id="15368"/>
    <lineage>
        <taxon>Eukaryota</taxon>
        <taxon>Viridiplantae</taxon>
        <taxon>Streptophyta</taxon>
        <taxon>Embryophyta</taxon>
        <taxon>Tracheophyta</taxon>
        <taxon>Spermatophyta</taxon>
        <taxon>Magnoliopsida</taxon>
        <taxon>Liliopsida</taxon>
        <taxon>Poales</taxon>
        <taxon>Poaceae</taxon>
        <taxon>BOP clade</taxon>
        <taxon>Pooideae</taxon>
        <taxon>Stipodae</taxon>
        <taxon>Brachypodieae</taxon>
        <taxon>Brachypodium</taxon>
    </lineage>
</organism>
<name>I1IN00_BRADI</name>
<evidence type="ECO:0000256" key="1">
    <source>
        <dbReference type="SAM" id="MobiDB-lite"/>
    </source>
</evidence>
<reference evidence="2" key="2">
    <citation type="submission" date="2017-06" db="EMBL/GenBank/DDBJ databases">
        <title>WGS assembly of Brachypodium distachyon.</title>
        <authorList>
            <consortium name="The International Brachypodium Initiative"/>
            <person name="Lucas S."/>
            <person name="Harmon-Smith M."/>
            <person name="Lail K."/>
            <person name="Tice H."/>
            <person name="Grimwood J."/>
            <person name="Bruce D."/>
            <person name="Barry K."/>
            <person name="Shu S."/>
            <person name="Lindquist E."/>
            <person name="Wang M."/>
            <person name="Pitluck S."/>
            <person name="Vogel J.P."/>
            <person name="Garvin D.F."/>
            <person name="Mockler T.C."/>
            <person name="Schmutz J."/>
            <person name="Rokhsar D."/>
            <person name="Bevan M.W."/>
        </authorList>
    </citation>
    <scope>NUCLEOTIDE SEQUENCE</scope>
    <source>
        <strain evidence="2">Bd21</strain>
    </source>
</reference>
<evidence type="ECO:0000313" key="2">
    <source>
        <dbReference type="EMBL" id="KQJ89168.1"/>
    </source>
</evidence>
<accession>I1IN00</accession>
<feature type="region of interest" description="Disordered" evidence="1">
    <location>
        <begin position="72"/>
        <end position="94"/>
    </location>
</feature>
<reference evidence="3" key="3">
    <citation type="submission" date="2018-08" db="UniProtKB">
        <authorList>
            <consortium name="EnsemblPlants"/>
        </authorList>
    </citation>
    <scope>IDENTIFICATION</scope>
    <source>
        <strain evidence="3">cv. Bd21</strain>
    </source>
</reference>
<dbReference type="EnsemblPlants" id="KQJ89168">
    <property type="protein sequence ID" value="KQJ89168"/>
    <property type="gene ID" value="BRADI_4g23920v3"/>
</dbReference>
<gene>
    <name evidence="2" type="ORF">BRADI_4g23920v3</name>
</gene>
<dbReference type="Proteomes" id="UP000008810">
    <property type="component" value="Chromosome 4"/>
</dbReference>
<evidence type="ECO:0000313" key="3">
    <source>
        <dbReference type="EnsemblPlants" id="KQJ89168"/>
    </source>
</evidence>
<keyword evidence="4" id="KW-1185">Reference proteome</keyword>
<feature type="compositionally biased region" description="Low complexity" evidence="1">
    <location>
        <begin position="73"/>
        <end position="90"/>
    </location>
</feature>
<evidence type="ECO:0000313" key="4">
    <source>
        <dbReference type="Proteomes" id="UP000008810"/>
    </source>
</evidence>
<dbReference type="AlphaFoldDB" id="I1IN00"/>
<dbReference type="EMBL" id="CM000883">
    <property type="protein sequence ID" value="KQJ89168.1"/>
    <property type="molecule type" value="Genomic_DNA"/>
</dbReference>
<dbReference type="InParanoid" id="I1IN00"/>
<sequence>MAKETETKEIVALKKIRMDNEREDNSELVFAAHFRGIGLQLKETLHNTELFPSVLRGIGADCNLSLLSRTIAGGSPPTMSTTTGGSPPTTAGYAAVGRHHAGVSVPTTTVGDSLLTAAATVGAGGAGEDDGGGETAGGV</sequence>
<dbReference type="HOGENOM" id="CLU_1847873_0_0_1"/>